<dbReference type="HOGENOM" id="CLU_021382_0_0_1"/>
<organism evidence="7 8">
    <name type="scientific">Laccaria amethystina LaAM-08-1</name>
    <dbReference type="NCBI Taxonomy" id="1095629"/>
    <lineage>
        <taxon>Eukaryota</taxon>
        <taxon>Fungi</taxon>
        <taxon>Dikarya</taxon>
        <taxon>Basidiomycota</taxon>
        <taxon>Agaricomycotina</taxon>
        <taxon>Agaricomycetes</taxon>
        <taxon>Agaricomycetidae</taxon>
        <taxon>Agaricales</taxon>
        <taxon>Agaricineae</taxon>
        <taxon>Hydnangiaceae</taxon>
        <taxon>Laccaria</taxon>
    </lineage>
</organism>
<dbReference type="Gene3D" id="2.60.40.790">
    <property type="match status" value="1"/>
</dbReference>
<dbReference type="Pfam" id="PF04969">
    <property type="entry name" value="CS"/>
    <property type="match status" value="1"/>
</dbReference>
<dbReference type="CDD" id="cd06467">
    <property type="entry name" value="p23_NUDC_like"/>
    <property type="match status" value="1"/>
</dbReference>
<accession>A0A0C9X208</accession>
<name>A0A0C9X208_9AGAR</name>
<evidence type="ECO:0000256" key="1">
    <source>
        <dbReference type="ARBA" id="ARBA00004123"/>
    </source>
</evidence>
<dbReference type="PROSITE" id="PS51203">
    <property type="entry name" value="CS"/>
    <property type="match status" value="1"/>
</dbReference>
<dbReference type="STRING" id="1095629.A0A0C9X208"/>
<keyword evidence="5" id="KW-0539">Nucleus</keyword>
<evidence type="ECO:0000256" key="3">
    <source>
        <dbReference type="ARBA" id="ARBA00018915"/>
    </source>
</evidence>
<feature type="domain" description="CS" evidence="6">
    <location>
        <begin position="290"/>
        <end position="391"/>
    </location>
</feature>
<dbReference type="GO" id="GO:0005737">
    <property type="term" value="C:cytoplasm"/>
    <property type="evidence" value="ECO:0007669"/>
    <property type="project" value="UniProtKB-SubCell"/>
</dbReference>
<dbReference type="InterPro" id="IPR008978">
    <property type="entry name" value="HSP20-like_chaperone"/>
</dbReference>
<keyword evidence="4" id="KW-0963">Cytoplasm</keyword>
<dbReference type="AlphaFoldDB" id="A0A0C9X208"/>
<evidence type="ECO:0000259" key="6">
    <source>
        <dbReference type="PROSITE" id="PS51203"/>
    </source>
</evidence>
<dbReference type="PANTHER" id="PTHR21664:SF1">
    <property type="entry name" value="NUDC DOMAIN-CONTAINING PROTEIN 1"/>
    <property type="match status" value="1"/>
</dbReference>
<dbReference type="InterPro" id="IPR007052">
    <property type="entry name" value="CS_dom"/>
</dbReference>
<evidence type="ECO:0000256" key="2">
    <source>
        <dbReference type="ARBA" id="ARBA00004496"/>
    </source>
</evidence>
<proteinExistence type="predicted"/>
<dbReference type="SUPFAM" id="SSF49764">
    <property type="entry name" value="HSP20-like chaperones"/>
    <property type="match status" value="1"/>
</dbReference>
<reference evidence="8" key="2">
    <citation type="submission" date="2015-01" db="EMBL/GenBank/DDBJ databases">
        <title>Evolutionary Origins and Diversification of the Mycorrhizal Mutualists.</title>
        <authorList>
            <consortium name="DOE Joint Genome Institute"/>
            <consortium name="Mycorrhizal Genomics Consortium"/>
            <person name="Kohler A."/>
            <person name="Kuo A."/>
            <person name="Nagy L.G."/>
            <person name="Floudas D."/>
            <person name="Copeland A."/>
            <person name="Barry K.W."/>
            <person name="Cichocki N."/>
            <person name="Veneault-Fourrey C."/>
            <person name="LaButti K."/>
            <person name="Lindquist E.A."/>
            <person name="Lipzen A."/>
            <person name="Lundell T."/>
            <person name="Morin E."/>
            <person name="Murat C."/>
            <person name="Riley R."/>
            <person name="Ohm R."/>
            <person name="Sun H."/>
            <person name="Tunlid A."/>
            <person name="Henrissat B."/>
            <person name="Grigoriev I.V."/>
            <person name="Hibbett D.S."/>
            <person name="Martin F."/>
        </authorList>
    </citation>
    <scope>NUCLEOTIDE SEQUENCE [LARGE SCALE GENOMIC DNA]</scope>
    <source>
        <strain evidence="8">LaAM-08-1</strain>
    </source>
</reference>
<dbReference type="OrthoDB" id="428655at2759"/>
<dbReference type="Proteomes" id="UP000054477">
    <property type="component" value="Unassembled WGS sequence"/>
</dbReference>
<sequence length="633" mass="69067">MNTFTPSKRLINFKFDGYKLEAIAQEKAVSRFSLQFTPTQATVAGGTPLSFQEVQSRITHNHLAVESDSGRAIYVDSGYRIILVDLNKDMLTPSFRVLHELPAPVRSEGAPVFHKEYPSVAFVSPTLAVVADGNGYLYIFTIRENGGSEPIGVFTLPLGSTTAPFRIHTVHRTSPTSAIAILSSRFYAESGAIRGMKHQPTDFDIWAVNINLLSLQPSTEPRHLDVLWHRRGQDVPIFATYVDSLRSHLLIGGSTYPDPNVSKLEAYEPSVDEIAPIPRPNENLDVQAVSRPLPFSWNQTPNSVTIAFPLPSDTLKSQIHVSFSSNALTLSTDVTTPTAAPLPSYLNNPLWDGISSSSSYWTWDREAEHTCGLLTLYLTKRNEGTRWLQVFASSATTGIEDPEVPETLDPSELWHIRESLEKYTAALKTGEDVSGLGLGLGVPSLASGEMDEDVDASVGRQAYLTWVAGDGLAPPWAETENVPFQLLSTPLPGKINDSTSGISLIIKDGLDGIVYTLDTQQQQQDATPIPRWVHTSTYSALAFVLASKQDTRFTHHIPSTAVLAFESGVRDRGGNVYIYRSASVRENWAKQAILKVDDGRGGPLLGVGALARADGQNIVVCLTEGELVLITGV</sequence>
<reference evidence="7 8" key="1">
    <citation type="submission" date="2014-04" db="EMBL/GenBank/DDBJ databases">
        <authorList>
            <consortium name="DOE Joint Genome Institute"/>
            <person name="Kuo A."/>
            <person name="Kohler A."/>
            <person name="Nagy L.G."/>
            <person name="Floudas D."/>
            <person name="Copeland A."/>
            <person name="Barry K.W."/>
            <person name="Cichocki N."/>
            <person name="Veneault-Fourrey C."/>
            <person name="LaButti K."/>
            <person name="Lindquist E.A."/>
            <person name="Lipzen A."/>
            <person name="Lundell T."/>
            <person name="Morin E."/>
            <person name="Murat C."/>
            <person name="Sun H."/>
            <person name="Tunlid A."/>
            <person name="Henrissat B."/>
            <person name="Grigoriev I.V."/>
            <person name="Hibbett D.S."/>
            <person name="Martin F."/>
            <person name="Nordberg H.P."/>
            <person name="Cantor M.N."/>
            <person name="Hua S.X."/>
        </authorList>
    </citation>
    <scope>NUCLEOTIDE SEQUENCE [LARGE SCALE GENOMIC DNA]</scope>
    <source>
        <strain evidence="7 8">LaAM-08-1</strain>
    </source>
</reference>
<evidence type="ECO:0000313" key="7">
    <source>
        <dbReference type="EMBL" id="KIK06160.1"/>
    </source>
</evidence>
<evidence type="ECO:0000256" key="4">
    <source>
        <dbReference type="ARBA" id="ARBA00022490"/>
    </source>
</evidence>
<dbReference type="PANTHER" id="PTHR21664">
    <property type="entry name" value="CHRONIC MYELOGENOUS LEUKEMIA TUMOR ANTIGEN 66"/>
    <property type="match status" value="1"/>
</dbReference>
<evidence type="ECO:0000256" key="5">
    <source>
        <dbReference type="ARBA" id="ARBA00023242"/>
    </source>
</evidence>
<dbReference type="InterPro" id="IPR037895">
    <property type="entry name" value="NUDCD1"/>
</dbReference>
<protein>
    <recommendedName>
        <fullName evidence="3">NudC domain-containing protein 1</fullName>
    </recommendedName>
</protein>
<dbReference type="GO" id="GO:0005634">
    <property type="term" value="C:nucleus"/>
    <property type="evidence" value="ECO:0007669"/>
    <property type="project" value="UniProtKB-SubCell"/>
</dbReference>
<evidence type="ECO:0000313" key="8">
    <source>
        <dbReference type="Proteomes" id="UP000054477"/>
    </source>
</evidence>
<keyword evidence="8" id="KW-1185">Reference proteome</keyword>
<dbReference type="EMBL" id="KN838554">
    <property type="protein sequence ID" value="KIK06160.1"/>
    <property type="molecule type" value="Genomic_DNA"/>
</dbReference>
<gene>
    <name evidence="7" type="ORF">K443DRAFT_89795</name>
</gene>
<comment type="subcellular location">
    <subcellularLocation>
        <location evidence="2">Cytoplasm</location>
    </subcellularLocation>
    <subcellularLocation>
        <location evidence="1">Nucleus</location>
    </subcellularLocation>
</comment>